<comment type="caution">
    <text evidence="1">The sequence shown here is derived from an EMBL/GenBank/DDBJ whole genome shotgun (WGS) entry which is preliminary data.</text>
</comment>
<sequence>MHWPNGASTAARCQMHLFRQTT</sequence>
<evidence type="ECO:0000313" key="1">
    <source>
        <dbReference type="EMBL" id="RBW56913.1"/>
    </source>
</evidence>
<gene>
    <name evidence="1" type="ORF">DS909_08610</name>
</gene>
<evidence type="ECO:0000313" key="2">
    <source>
        <dbReference type="Proteomes" id="UP000252706"/>
    </source>
</evidence>
<organism evidence="1 2">
    <name type="scientific">Phaeobacter gallaeciensis</name>
    <dbReference type="NCBI Taxonomy" id="60890"/>
    <lineage>
        <taxon>Bacteria</taxon>
        <taxon>Pseudomonadati</taxon>
        <taxon>Pseudomonadota</taxon>
        <taxon>Alphaproteobacteria</taxon>
        <taxon>Rhodobacterales</taxon>
        <taxon>Roseobacteraceae</taxon>
        <taxon>Phaeobacter</taxon>
    </lineage>
</organism>
<dbReference type="AlphaFoldDB" id="A0A366X5R4"/>
<proteinExistence type="predicted"/>
<protein>
    <submittedName>
        <fullName evidence="1">Uncharacterized protein</fullName>
    </submittedName>
</protein>
<dbReference type="EMBL" id="QOCE01000024">
    <property type="protein sequence ID" value="RBW56913.1"/>
    <property type="molecule type" value="Genomic_DNA"/>
</dbReference>
<name>A0A366X5R4_9RHOB</name>
<dbReference type="Proteomes" id="UP000252706">
    <property type="component" value="Unassembled WGS sequence"/>
</dbReference>
<accession>A0A366X5R4</accession>
<reference evidence="1 2" key="1">
    <citation type="submission" date="2018-07" db="EMBL/GenBank/DDBJ databases">
        <title>Modular assembly of carbohydrate-degrading microbial communities in the ocean.</title>
        <authorList>
            <person name="Enke T.N."/>
            <person name="Datta M.S."/>
            <person name="Schwartzman J.A."/>
            <person name="Cermak N."/>
            <person name="Schmitz D.A."/>
            <person name="Barrere J."/>
            <person name="Cordero O.X."/>
        </authorList>
    </citation>
    <scope>NUCLEOTIDE SEQUENCE [LARGE SCALE GENOMIC DNA]</scope>
    <source>
        <strain evidence="1 2">C3M10</strain>
    </source>
</reference>